<dbReference type="PANTHER" id="PTHR33938">
    <property type="entry name" value="FERULOYL ESTERASE B-RELATED"/>
    <property type="match status" value="1"/>
</dbReference>
<keyword evidence="10" id="KW-1185">Reference proteome</keyword>
<dbReference type="GO" id="GO:0016787">
    <property type="term" value="F:hydrolase activity"/>
    <property type="evidence" value="ECO:0007669"/>
    <property type="project" value="UniProtKB-KW"/>
</dbReference>
<gene>
    <name evidence="9" type="ORF">ACFONA_11790</name>
</gene>
<keyword evidence="6" id="KW-0106">Calcium</keyword>
<reference evidence="10" key="1">
    <citation type="journal article" date="2019" name="Int. J. Syst. Evol. Microbiol.">
        <title>The Global Catalogue of Microorganisms (GCM) 10K type strain sequencing project: providing services to taxonomists for standard genome sequencing and annotation.</title>
        <authorList>
            <consortium name="The Broad Institute Genomics Platform"/>
            <consortium name="The Broad Institute Genome Sequencing Center for Infectious Disease"/>
            <person name="Wu L."/>
            <person name="Ma J."/>
        </authorList>
    </citation>
    <scope>NUCLEOTIDE SEQUENCE [LARGE SCALE GENOMIC DNA]</scope>
    <source>
        <strain evidence="10">KCTC 42739</strain>
    </source>
</reference>
<keyword evidence="7" id="KW-1015">Disulfide bond</keyword>
<dbReference type="InterPro" id="IPR029058">
    <property type="entry name" value="AB_hydrolase_fold"/>
</dbReference>
<organism evidence="9 10">
    <name type="scientific">Sphingomonas hylomeconis</name>
    <dbReference type="NCBI Taxonomy" id="1395958"/>
    <lineage>
        <taxon>Bacteria</taxon>
        <taxon>Pseudomonadati</taxon>
        <taxon>Pseudomonadota</taxon>
        <taxon>Alphaproteobacteria</taxon>
        <taxon>Sphingomonadales</taxon>
        <taxon>Sphingomonadaceae</taxon>
        <taxon>Sphingomonas</taxon>
    </lineage>
</organism>
<comment type="caution">
    <text evidence="9">The sequence shown here is derived from an EMBL/GenBank/DDBJ whole genome shotgun (WGS) entry which is preliminary data.</text>
</comment>
<feature type="signal peptide" evidence="8">
    <location>
        <begin position="1"/>
        <end position="22"/>
    </location>
</feature>
<name>A0ABV7SVD5_9SPHN</name>
<evidence type="ECO:0000256" key="2">
    <source>
        <dbReference type="ARBA" id="ARBA00022487"/>
    </source>
</evidence>
<dbReference type="SUPFAM" id="SSF53474">
    <property type="entry name" value="alpha/beta-Hydrolases"/>
    <property type="match status" value="1"/>
</dbReference>
<evidence type="ECO:0000256" key="1">
    <source>
        <dbReference type="ARBA" id="ARBA00006249"/>
    </source>
</evidence>
<feature type="chain" id="PRO_5046477169" evidence="8">
    <location>
        <begin position="23"/>
        <end position="502"/>
    </location>
</feature>
<keyword evidence="5 9" id="KW-0378">Hydrolase</keyword>
<evidence type="ECO:0000256" key="5">
    <source>
        <dbReference type="ARBA" id="ARBA00022801"/>
    </source>
</evidence>
<dbReference type="Gene3D" id="3.40.50.1820">
    <property type="entry name" value="alpha/beta hydrolase"/>
    <property type="match status" value="1"/>
</dbReference>
<evidence type="ECO:0000256" key="3">
    <source>
        <dbReference type="ARBA" id="ARBA00022723"/>
    </source>
</evidence>
<evidence type="ECO:0000256" key="8">
    <source>
        <dbReference type="SAM" id="SignalP"/>
    </source>
</evidence>
<accession>A0ABV7SVD5</accession>
<keyword evidence="3" id="KW-0479">Metal-binding</keyword>
<evidence type="ECO:0000256" key="4">
    <source>
        <dbReference type="ARBA" id="ARBA00022729"/>
    </source>
</evidence>
<dbReference type="InterPro" id="IPR011118">
    <property type="entry name" value="Tannase/feruloyl_esterase"/>
</dbReference>
<dbReference type="RefSeq" id="WP_261294212.1">
    <property type="nucleotide sequence ID" value="NZ_JANQBK010000005.1"/>
</dbReference>
<keyword evidence="2" id="KW-0719">Serine esterase</keyword>
<dbReference type="Pfam" id="PF07519">
    <property type="entry name" value="Tannase"/>
    <property type="match status" value="2"/>
</dbReference>
<proteinExistence type="inferred from homology"/>
<protein>
    <submittedName>
        <fullName evidence="9">Tannase/feruloyl esterase family alpha/beta hydrolase</fullName>
    </submittedName>
</protein>
<dbReference type="PANTHER" id="PTHR33938:SF15">
    <property type="entry name" value="FERULOYL ESTERASE B-RELATED"/>
    <property type="match status" value="1"/>
</dbReference>
<dbReference type="Proteomes" id="UP001595713">
    <property type="component" value="Unassembled WGS sequence"/>
</dbReference>
<evidence type="ECO:0000313" key="9">
    <source>
        <dbReference type="EMBL" id="MFC3580846.1"/>
    </source>
</evidence>
<comment type="similarity">
    <text evidence="1">Belongs to the tannase family.</text>
</comment>
<evidence type="ECO:0000313" key="10">
    <source>
        <dbReference type="Proteomes" id="UP001595713"/>
    </source>
</evidence>
<evidence type="ECO:0000256" key="6">
    <source>
        <dbReference type="ARBA" id="ARBA00022837"/>
    </source>
</evidence>
<keyword evidence="4 8" id="KW-0732">Signal</keyword>
<evidence type="ECO:0000256" key="7">
    <source>
        <dbReference type="ARBA" id="ARBA00023157"/>
    </source>
</evidence>
<dbReference type="EMBL" id="JBHRXP010000007">
    <property type="protein sequence ID" value="MFC3580846.1"/>
    <property type="molecule type" value="Genomic_DNA"/>
</dbReference>
<sequence length="502" mass="53882">MLGAAAAACAALAGPVSTPAPAGVTIVQATMVTPAPVWSPVTTGFYKPVPVQVPLCRVEGTIEGNIGFELWLPTDWNGRLLGAGVGGDAGVFNYADMSRRIAQGFATVTTDGGHKTTQARWMSDRKARVDYEHRATHLTAQAAKAIARRFYQRGVDKSYYLGCSGGGRQALKEMQNYPGDYDGVIAGAPGPYMPLQSVRMMWGALLQKHRPAGALADGDWALYERRATAACDSNDGVADGIIADPLRCSFKISTLACRPGQTKDCLSAPKLAMLETIVRPMPDEQGRAMDWGLYPGVRTRPGPPSPLLRAMWADGVYNDPNWNEDGFRRSADLATANRMMPELRADKTAIAPFLRAGGKAILYQGWADPSTNAGPTLNYYTKLAGAQGGIDRLDDAVRLFMVPGMYHCAGGPGADAFGGSGHPAETTDPARDVLWALIRWVEQGRAPERLIAAKHDADTVRFTRALCPFPQAARYDGHGPTGQASAYRCQTDPDLLRLLSAK</sequence>